<dbReference type="KEGG" id="char:105889534"/>
<feature type="compositionally biased region" description="Low complexity" evidence="1">
    <location>
        <begin position="669"/>
        <end position="688"/>
    </location>
</feature>
<gene>
    <name evidence="5 6" type="primary">si:dkey-127k13.1</name>
</gene>
<dbReference type="Pfam" id="PF20886">
    <property type="entry name" value="PWP3A-B_C"/>
    <property type="match status" value="1"/>
</dbReference>
<feature type="compositionally biased region" description="Acidic residues" evidence="1">
    <location>
        <begin position="721"/>
        <end position="736"/>
    </location>
</feature>
<dbReference type="RefSeq" id="XP_012670851.2">
    <property type="nucleotide sequence ID" value="XM_012815397.3"/>
</dbReference>
<dbReference type="Gene3D" id="6.10.300.20">
    <property type="match status" value="1"/>
</dbReference>
<dbReference type="InterPro" id="IPR048795">
    <property type="entry name" value="PWP3A_3B_4_C"/>
</dbReference>
<feature type="compositionally biased region" description="Polar residues" evidence="1">
    <location>
        <begin position="425"/>
        <end position="436"/>
    </location>
</feature>
<organism evidence="4 5">
    <name type="scientific">Clupea harengus</name>
    <name type="common">Atlantic herring</name>
    <dbReference type="NCBI Taxonomy" id="7950"/>
    <lineage>
        <taxon>Eukaryota</taxon>
        <taxon>Metazoa</taxon>
        <taxon>Chordata</taxon>
        <taxon>Craniata</taxon>
        <taxon>Vertebrata</taxon>
        <taxon>Euteleostomi</taxon>
        <taxon>Actinopterygii</taxon>
        <taxon>Neopterygii</taxon>
        <taxon>Teleostei</taxon>
        <taxon>Clupei</taxon>
        <taxon>Clupeiformes</taxon>
        <taxon>Clupeoidei</taxon>
        <taxon>Clupeidae</taxon>
        <taxon>Clupea</taxon>
    </lineage>
</organism>
<evidence type="ECO:0000256" key="1">
    <source>
        <dbReference type="SAM" id="MobiDB-lite"/>
    </source>
</evidence>
<feature type="compositionally biased region" description="Basic residues" evidence="1">
    <location>
        <begin position="590"/>
        <end position="600"/>
    </location>
</feature>
<feature type="compositionally biased region" description="Polar residues" evidence="1">
    <location>
        <begin position="471"/>
        <end position="582"/>
    </location>
</feature>
<dbReference type="Gene3D" id="2.30.30.140">
    <property type="match status" value="1"/>
</dbReference>
<evidence type="ECO:0000313" key="4">
    <source>
        <dbReference type="Proteomes" id="UP000515152"/>
    </source>
</evidence>
<feature type="region of interest" description="Disordered" evidence="1">
    <location>
        <begin position="255"/>
        <end position="288"/>
    </location>
</feature>
<feature type="compositionally biased region" description="Basic and acidic residues" evidence="1">
    <location>
        <begin position="406"/>
        <end position="421"/>
    </location>
</feature>
<dbReference type="Pfam" id="PF20884">
    <property type="entry name" value="MUM1-like_PWWP"/>
    <property type="match status" value="1"/>
</dbReference>
<feature type="region of interest" description="Disordered" evidence="1">
    <location>
        <begin position="92"/>
        <end position="118"/>
    </location>
</feature>
<feature type="compositionally biased region" description="Low complexity" evidence="1">
    <location>
        <begin position="35"/>
        <end position="44"/>
    </location>
</feature>
<dbReference type="InterPro" id="IPR035504">
    <property type="entry name" value="MUM1-like_PWWP"/>
</dbReference>
<evidence type="ECO:0000313" key="6">
    <source>
        <dbReference type="RefSeq" id="XP_031415743.1"/>
    </source>
</evidence>
<feature type="region of interest" description="Disordered" evidence="1">
    <location>
        <begin position="666"/>
        <end position="740"/>
    </location>
</feature>
<feature type="region of interest" description="Disordered" evidence="1">
    <location>
        <begin position="399"/>
        <end position="605"/>
    </location>
</feature>
<reference evidence="5 6" key="1">
    <citation type="submission" date="2025-04" db="UniProtKB">
        <authorList>
            <consortium name="RefSeq"/>
        </authorList>
    </citation>
    <scope>IDENTIFICATION</scope>
</reference>
<proteinExistence type="predicted"/>
<keyword evidence="4" id="KW-1185">Reference proteome</keyword>
<feature type="compositionally biased region" description="Polar residues" evidence="1">
    <location>
        <begin position="259"/>
        <end position="275"/>
    </location>
</feature>
<feature type="domain" description="PWWP" evidence="3">
    <location>
        <begin position="906"/>
        <end position="1044"/>
    </location>
</feature>
<dbReference type="PANTHER" id="PTHR31333">
    <property type="entry name" value="PWWP DOMAIN-CONTAINING DNA REPAIR FACTOR 3 FAMILY MEMBER"/>
    <property type="match status" value="1"/>
</dbReference>
<evidence type="ECO:0000259" key="2">
    <source>
        <dbReference type="Pfam" id="PF20884"/>
    </source>
</evidence>
<sequence length="1061" mass="114820">MTSSDGLYSSPLWKIPENSTLSSPAASVPSGNEEASQSQTSAQQVEKRSSWTTTAETRSDKQPATNTQPVYPSHACLQLTEVVVCHTQDSHTAPELHVPGSLSPPPEHNCGPVSSDNTPVELQNGLASDKSPRTQTADKMLSLDPVMAGGMSPQPFIGSRHLTETTEALAGHGSVLEHGECVLLLSEACTDGEAVKPVPNEVAAVDCVEEDRQEPSSTSASDSPLELSVQNVCLQPTQVVVCHTQHTHTAPALHVPGSLSPSPEHTCGPVSSDNTPVELENGLASDKSPRTLTADKMLSLDPVMADGEAIKPVPSEVTAVDSEEEDRQEPLSTSAGESALEAAVQIVCQSKTVDSLFPNTLEGECKQPLALSNRAILNVACPYSEPLTKCAMHTASLVASEASDTSTKEKQTPTRCSERLRNRYQHWQTSGDSSRSAGYPYSLSGRRRWAPCSSSSDSSSAPGSAKRSCSGLEQTPIPSSSPVEGSSQRASSPLTGQTSIPSFSPVEGSSQRASSPLAVQTPIPSFSPVEGSSQRASSPLAVQTPIPSFSPVEGSSQRASSPLAVQTPIPSSSPVEGSSQRAPSPLAVPVKRKRGRPRKIQHPDMVSATLVVPGGKANSKSPVVCQSTTTEDCLKETRADASLSSKCCRQNTAAAEALAAGEAEGRGNAGALPVPPLASSAAPLQSDSQDSELPAAPSSDPFLEQSLQEDPMPLTPLSLQQEEEEEEEDPEDDEELPSFLERKPLSITEGLCVWCKFRKYPFWPAVVKSVNHKNKKASIVFIDTFLFDEKRIRKGLTVSLKTLKPFDCEDAEELTEQAKQQYGDAITWCLELIYDYRIRIGCGSFSGSFIEYFADDVSYPLRRKYSQGTSDLTFPTQLIVDDLCDSSEEDGAGDQADEHQCKKLLPDRSKAARNRANEKLVDFIVRKRGTEKRLLAVISGQDTSKWLRAFQKASRFVVDPYLEDEEQVDQVYRYLDELLRNSPHSMPSLANLERIPFILDVLLPEALIYAIAGVDDLPLERAEEKYRKGPCISNRERQEFNMKIEQLMRTVNQCSKHVKMH</sequence>
<dbReference type="OrthoDB" id="10013064at2759"/>
<dbReference type="InterPro" id="IPR040263">
    <property type="entry name" value="PWP3A_3B_4"/>
</dbReference>
<dbReference type="SUPFAM" id="SSF63748">
    <property type="entry name" value="Tudor/PWWP/MBT"/>
    <property type="match status" value="1"/>
</dbReference>
<feature type="region of interest" description="Disordered" evidence="1">
    <location>
        <begin position="317"/>
        <end position="336"/>
    </location>
</feature>
<dbReference type="PANTHER" id="PTHR31333:SF6">
    <property type="entry name" value="MUM1 LIKE 1"/>
    <property type="match status" value="1"/>
</dbReference>
<name>A0A6P3VGL7_CLUHA</name>
<dbReference type="CDD" id="cd06080">
    <property type="entry name" value="PWWP_MUM1-like"/>
    <property type="match status" value="1"/>
</dbReference>
<dbReference type="AlphaFoldDB" id="A0A6P3VGL7"/>
<feature type="domain" description="MUM1-like PWWP" evidence="2">
    <location>
        <begin position="749"/>
        <end position="829"/>
    </location>
</feature>
<dbReference type="RefSeq" id="XP_031415743.1">
    <property type="nucleotide sequence ID" value="XM_031559883.1"/>
</dbReference>
<dbReference type="Proteomes" id="UP000515152">
    <property type="component" value="Chromosome 22"/>
</dbReference>
<feature type="compositionally biased region" description="Polar residues" evidence="1">
    <location>
        <begin position="17"/>
        <end position="34"/>
    </location>
</feature>
<dbReference type="GeneTree" id="ENSGT00390000001700"/>
<feature type="region of interest" description="Disordered" evidence="1">
    <location>
        <begin position="1"/>
        <end position="69"/>
    </location>
</feature>
<feature type="compositionally biased region" description="Low complexity" evidence="1">
    <location>
        <begin position="453"/>
        <end position="470"/>
    </location>
</feature>
<evidence type="ECO:0000259" key="3">
    <source>
        <dbReference type="Pfam" id="PF20886"/>
    </source>
</evidence>
<dbReference type="GeneID" id="105889534"/>
<evidence type="ECO:0000313" key="5">
    <source>
        <dbReference type="RefSeq" id="XP_012670851.2"/>
    </source>
</evidence>
<accession>A0A6P3VGL7</accession>
<protein>
    <submittedName>
        <fullName evidence="5 6">PWWP domain-containing DNA repair factor 3A</fullName>
    </submittedName>
</protein>
<feature type="compositionally biased region" description="Polar residues" evidence="1">
    <location>
        <begin position="50"/>
        <end position="69"/>
    </location>
</feature>